<feature type="transmembrane region" description="Helical" evidence="6">
    <location>
        <begin position="174"/>
        <end position="192"/>
    </location>
</feature>
<sequence length="342" mass="38936">MAQSFPSGGMIEYIVSQEYARKVLTEESSFSFECGMEEVRCPHIFFPKRWLLTLVKILGIQWMRYIHGGTFFRDVDSVVRELSTKKLRSIAKETWPVFELGVSELLNTVQDEKPVDILPHVKRIMAQATIRILLGPTYQNEEDVNRILDISADVAELMGLRRHESRMAHKYPRLWRTLTFAVIIVWVTYFLAIHPDCQKSIRDEAESLVRSEMSGSGSEYKALQDATLVDSFVREVLRMKGDTVNAVRVAVRDVELAGHRIPKGTPVFPVTYLSNRSPALIADPDKFDAKRWIGTGKSATTAGQDYLAFGLGRWSCPGRFLAVMGEKFYTDSPSWSWFDAIQ</sequence>
<keyword evidence="3" id="KW-0479">Metal-binding</keyword>
<evidence type="ECO:0000256" key="1">
    <source>
        <dbReference type="ARBA" id="ARBA00001971"/>
    </source>
</evidence>
<dbReference type="InterPro" id="IPR002397">
    <property type="entry name" value="Cyt_P450_B"/>
</dbReference>
<evidence type="ECO:0000313" key="7">
    <source>
        <dbReference type="EMBL" id="CRK24704.1"/>
    </source>
</evidence>
<keyword evidence="5" id="KW-0408">Iron</keyword>
<keyword evidence="8" id="KW-1185">Reference proteome</keyword>
<evidence type="ECO:0000256" key="2">
    <source>
        <dbReference type="ARBA" id="ARBA00010617"/>
    </source>
</evidence>
<dbReference type="PANTHER" id="PTHR46206">
    <property type="entry name" value="CYTOCHROME P450"/>
    <property type="match status" value="1"/>
</dbReference>
<evidence type="ECO:0000313" key="8">
    <source>
        <dbReference type="Proteomes" id="UP000044602"/>
    </source>
</evidence>
<dbReference type="Gene3D" id="1.10.630.10">
    <property type="entry name" value="Cytochrome P450"/>
    <property type="match status" value="1"/>
</dbReference>
<keyword evidence="4" id="KW-0560">Oxidoreductase</keyword>
<dbReference type="SUPFAM" id="SSF48264">
    <property type="entry name" value="Cytochrome P450"/>
    <property type="match status" value="1"/>
</dbReference>
<evidence type="ECO:0000256" key="4">
    <source>
        <dbReference type="ARBA" id="ARBA00023002"/>
    </source>
</evidence>
<evidence type="ECO:0000256" key="5">
    <source>
        <dbReference type="ARBA" id="ARBA00023004"/>
    </source>
</evidence>
<dbReference type="GO" id="GO:0005506">
    <property type="term" value="F:iron ion binding"/>
    <property type="evidence" value="ECO:0007669"/>
    <property type="project" value="InterPro"/>
</dbReference>
<reference evidence="7 8" key="1">
    <citation type="submission" date="2015-05" db="EMBL/GenBank/DDBJ databases">
        <authorList>
            <person name="Wang D.B."/>
            <person name="Wang M."/>
        </authorList>
    </citation>
    <scope>NUCLEOTIDE SEQUENCE [LARGE SCALE GENOMIC DNA]</scope>
    <source>
        <strain evidence="7">VL1</strain>
    </source>
</reference>
<dbReference type="Pfam" id="PF00067">
    <property type="entry name" value="p450"/>
    <property type="match status" value="1"/>
</dbReference>
<name>A0A0G4LRU5_VERLO</name>
<dbReference type="GO" id="GO:0004497">
    <property type="term" value="F:monooxygenase activity"/>
    <property type="evidence" value="ECO:0007669"/>
    <property type="project" value="InterPro"/>
</dbReference>
<accession>A0A0G4LRU5</accession>
<gene>
    <name evidence="7" type="ORF">BN1708_003845</name>
</gene>
<keyword evidence="6" id="KW-0472">Membrane</keyword>
<organism evidence="7 8">
    <name type="scientific">Verticillium longisporum</name>
    <name type="common">Verticillium dahliae var. longisporum</name>
    <dbReference type="NCBI Taxonomy" id="100787"/>
    <lineage>
        <taxon>Eukaryota</taxon>
        <taxon>Fungi</taxon>
        <taxon>Dikarya</taxon>
        <taxon>Ascomycota</taxon>
        <taxon>Pezizomycotina</taxon>
        <taxon>Sordariomycetes</taxon>
        <taxon>Hypocreomycetidae</taxon>
        <taxon>Glomerellales</taxon>
        <taxon>Plectosphaerellaceae</taxon>
        <taxon>Verticillium</taxon>
    </lineage>
</organism>
<proteinExistence type="inferred from homology"/>
<dbReference type="Proteomes" id="UP000044602">
    <property type="component" value="Unassembled WGS sequence"/>
</dbReference>
<dbReference type="InterPro" id="IPR001128">
    <property type="entry name" value="Cyt_P450"/>
</dbReference>
<dbReference type="AlphaFoldDB" id="A0A0G4LRU5"/>
<comment type="similarity">
    <text evidence="2">Belongs to the cytochrome P450 family.</text>
</comment>
<dbReference type="PRINTS" id="PR00359">
    <property type="entry name" value="BP450"/>
</dbReference>
<dbReference type="GO" id="GO:0016705">
    <property type="term" value="F:oxidoreductase activity, acting on paired donors, with incorporation or reduction of molecular oxygen"/>
    <property type="evidence" value="ECO:0007669"/>
    <property type="project" value="InterPro"/>
</dbReference>
<keyword evidence="6" id="KW-1133">Transmembrane helix</keyword>
<protein>
    <recommendedName>
        <fullName evidence="9">Cytochrome P450</fullName>
    </recommendedName>
</protein>
<evidence type="ECO:0000256" key="6">
    <source>
        <dbReference type="SAM" id="Phobius"/>
    </source>
</evidence>
<evidence type="ECO:0008006" key="9">
    <source>
        <dbReference type="Google" id="ProtNLM"/>
    </source>
</evidence>
<dbReference type="InterPro" id="IPR036396">
    <property type="entry name" value="Cyt_P450_sf"/>
</dbReference>
<dbReference type="STRING" id="100787.A0A0G4LRU5"/>
<dbReference type="EMBL" id="CVQH01017779">
    <property type="protein sequence ID" value="CRK24704.1"/>
    <property type="molecule type" value="Genomic_DNA"/>
</dbReference>
<comment type="cofactor">
    <cofactor evidence="1">
        <name>heme</name>
        <dbReference type="ChEBI" id="CHEBI:30413"/>
    </cofactor>
</comment>
<keyword evidence="6" id="KW-0812">Transmembrane</keyword>
<dbReference type="GO" id="GO:0020037">
    <property type="term" value="F:heme binding"/>
    <property type="evidence" value="ECO:0007669"/>
    <property type="project" value="InterPro"/>
</dbReference>
<evidence type="ECO:0000256" key="3">
    <source>
        <dbReference type="ARBA" id="ARBA00022723"/>
    </source>
</evidence>